<feature type="region of interest" description="Disordered" evidence="1">
    <location>
        <begin position="48"/>
        <end position="83"/>
    </location>
</feature>
<proteinExistence type="predicted"/>
<name>A0A409X103_9AGAR</name>
<feature type="compositionally biased region" description="Acidic residues" evidence="1">
    <location>
        <begin position="67"/>
        <end position="82"/>
    </location>
</feature>
<gene>
    <name evidence="2" type="ORF">CVT26_006523</name>
</gene>
<dbReference type="AlphaFoldDB" id="A0A409X103"/>
<dbReference type="EMBL" id="NHYE01004473">
    <property type="protein sequence ID" value="PPQ84411.1"/>
    <property type="molecule type" value="Genomic_DNA"/>
</dbReference>
<dbReference type="InParanoid" id="A0A409X103"/>
<dbReference type="OrthoDB" id="3033067at2759"/>
<feature type="compositionally biased region" description="Basic and acidic residues" evidence="1">
    <location>
        <begin position="48"/>
        <end position="58"/>
    </location>
</feature>
<organism evidence="2 3">
    <name type="scientific">Gymnopilus dilepis</name>
    <dbReference type="NCBI Taxonomy" id="231916"/>
    <lineage>
        <taxon>Eukaryota</taxon>
        <taxon>Fungi</taxon>
        <taxon>Dikarya</taxon>
        <taxon>Basidiomycota</taxon>
        <taxon>Agaricomycotina</taxon>
        <taxon>Agaricomycetes</taxon>
        <taxon>Agaricomycetidae</taxon>
        <taxon>Agaricales</taxon>
        <taxon>Agaricineae</taxon>
        <taxon>Hymenogastraceae</taxon>
        <taxon>Gymnopilus</taxon>
    </lineage>
</organism>
<keyword evidence="3" id="KW-1185">Reference proteome</keyword>
<reference evidence="2 3" key="1">
    <citation type="journal article" date="2018" name="Evol. Lett.">
        <title>Horizontal gene cluster transfer increased hallucinogenic mushroom diversity.</title>
        <authorList>
            <person name="Reynolds H.T."/>
            <person name="Vijayakumar V."/>
            <person name="Gluck-Thaler E."/>
            <person name="Korotkin H.B."/>
            <person name="Matheny P.B."/>
            <person name="Slot J.C."/>
        </authorList>
    </citation>
    <scope>NUCLEOTIDE SEQUENCE [LARGE SCALE GENOMIC DNA]</scope>
    <source>
        <strain evidence="2 3">SRW20</strain>
    </source>
</reference>
<accession>A0A409X103</accession>
<protein>
    <submittedName>
        <fullName evidence="2">Uncharacterized protein</fullName>
    </submittedName>
</protein>
<dbReference type="Proteomes" id="UP000284706">
    <property type="component" value="Unassembled WGS sequence"/>
</dbReference>
<sequence>MPARPAFHGLRKAFLQEELEKYSDAVLNGTKDEFVKDVIRRYFKRFPPELPHDQEPTAEHLANVDDALPDEEPDMPDAQDYPEDQKTYYALEEAWLKRRKEIDTRSGQIARWLAYHQPKASSSGDPNDFVSVMRRRLLGQTFKRPRKPTAVNVWAKKHPEIVDKAYTEAARGVVKTKRVNLGLRGKVAQRLFSKLSKDSKKRYAKLAEKQHADETREWEASFKKRTLSPTCVG</sequence>
<comment type="caution">
    <text evidence="2">The sequence shown here is derived from an EMBL/GenBank/DDBJ whole genome shotgun (WGS) entry which is preliminary data.</text>
</comment>
<evidence type="ECO:0000256" key="1">
    <source>
        <dbReference type="SAM" id="MobiDB-lite"/>
    </source>
</evidence>
<evidence type="ECO:0000313" key="2">
    <source>
        <dbReference type="EMBL" id="PPQ84411.1"/>
    </source>
</evidence>
<evidence type="ECO:0000313" key="3">
    <source>
        <dbReference type="Proteomes" id="UP000284706"/>
    </source>
</evidence>